<evidence type="ECO:0000313" key="3">
    <source>
        <dbReference type="Proteomes" id="UP000004947"/>
    </source>
</evidence>
<keyword evidence="1" id="KW-0732">Signal</keyword>
<keyword evidence="3" id="KW-1185">Reference proteome</keyword>
<gene>
    <name evidence="2" type="primary">metG</name>
    <name evidence="2" type="ORF">LNTAR_15967</name>
</gene>
<name>A6DMJ1_9BACT</name>
<dbReference type="EC" id="6.1.1.10" evidence="2"/>
<feature type="chain" id="PRO_5002691245" evidence="1">
    <location>
        <begin position="20"/>
        <end position="119"/>
    </location>
</feature>
<dbReference type="Proteomes" id="UP000004947">
    <property type="component" value="Unassembled WGS sequence"/>
</dbReference>
<comment type="caution">
    <text evidence="2">The sequence shown here is derived from an EMBL/GenBank/DDBJ whole genome shotgun (WGS) entry which is preliminary data.</text>
</comment>
<dbReference type="PROSITE" id="PS51257">
    <property type="entry name" value="PROKAR_LIPOPROTEIN"/>
    <property type="match status" value="1"/>
</dbReference>
<accession>A6DMJ1</accession>
<feature type="signal peptide" evidence="1">
    <location>
        <begin position="1"/>
        <end position="19"/>
    </location>
</feature>
<evidence type="ECO:0000256" key="1">
    <source>
        <dbReference type="SAM" id="SignalP"/>
    </source>
</evidence>
<organism evidence="2 3">
    <name type="scientific">Lentisphaera araneosa HTCC2155</name>
    <dbReference type="NCBI Taxonomy" id="313628"/>
    <lineage>
        <taxon>Bacteria</taxon>
        <taxon>Pseudomonadati</taxon>
        <taxon>Lentisphaerota</taxon>
        <taxon>Lentisphaeria</taxon>
        <taxon>Lentisphaerales</taxon>
        <taxon>Lentisphaeraceae</taxon>
        <taxon>Lentisphaera</taxon>
    </lineage>
</organism>
<sequence length="119" mass="14013">MRSILLILSIFFLASCALFQPSNKDLFYTEYENNPDYSTRKMGSYFVVLTFKPKTIYNSYRVEDNDNKFIWRIGDNEIIIDQDELSINKIRFGSIEGSRIIKIDKGKVYVDNKYRSAIK</sequence>
<dbReference type="AlphaFoldDB" id="A6DMJ1"/>
<reference evidence="2 3" key="1">
    <citation type="journal article" date="2010" name="J. Bacteriol.">
        <title>Genome sequence of Lentisphaera araneosa HTCC2155T, the type species of the order Lentisphaerales in the phylum Lentisphaerae.</title>
        <authorList>
            <person name="Thrash J.C."/>
            <person name="Cho J.C."/>
            <person name="Vergin K.L."/>
            <person name="Morris R.M."/>
            <person name="Giovannoni S.J."/>
        </authorList>
    </citation>
    <scope>NUCLEOTIDE SEQUENCE [LARGE SCALE GENOMIC DNA]</scope>
    <source>
        <strain evidence="2 3">HTCC2155</strain>
    </source>
</reference>
<evidence type="ECO:0000313" key="2">
    <source>
        <dbReference type="EMBL" id="EDM27181.1"/>
    </source>
</evidence>
<dbReference type="GO" id="GO:0004825">
    <property type="term" value="F:methionine-tRNA ligase activity"/>
    <property type="evidence" value="ECO:0007669"/>
    <property type="project" value="UniProtKB-EC"/>
</dbReference>
<keyword evidence="2" id="KW-0436">Ligase</keyword>
<dbReference type="RefSeq" id="WP_007279089.1">
    <property type="nucleotide sequence ID" value="NZ_ABCK01000011.1"/>
</dbReference>
<proteinExistence type="predicted"/>
<dbReference type="STRING" id="313628.LNTAR_15967"/>
<protein>
    <submittedName>
        <fullName evidence="2">Methionyl-tRNA synthetase</fullName>
        <ecNumber evidence="2">6.1.1.10</ecNumber>
    </submittedName>
</protein>
<dbReference type="EMBL" id="ABCK01000011">
    <property type="protein sequence ID" value="EDM27181.1"/>
    <property type="molecule type" value="Genomic_DNA"/>
</dbReference>
<keyword evidence="2" id="KW-0030">Aminoacyl-tRNA synthetase</keyword>